<sequence length="184" mass="21250">MSTFIRKVKTKSGATAIQIVIKIGRQVTKLIHVGSAHDPERLRFLISVAKAKIHEGQISLFPEQRPPVIFQEKAFSQYLYDQFLSVYQWLHFDQLTDDVFAQLVIARLIETTQSFGYKKEDKVERRVIYQYKQKRAQLDLSNIDKQVVKAERIVNGHAPLKKAPFLTLAKKNLYLTKNSSTNTD</sequence>
<dbReference type="AlphaFoldDB" id="A0A2H0BW61"/>
<reference evidence="1 2" key="1">
    <citation type="submission" date="2017-09" db="EMBL/GenBank/DDBJ databases">
        <title>Depth-based differentiation of microbial function through sediment-hosted aquifers and enrichment of novel symbionts in the deep terrestrial subsurface.</title>
        <authorList>
            <person name="Probst A.J."/>
            <person name="Ladd B."/>
            <person name="Jarett J.K."/>
            <person name="Geller-Mcgrath D.E."/>
            <person name="Sieber C.M."/>
            <person name="Emerson J.B."/>
            <person name="Anantharaman K."/>
            <person name="Thomas B.C."/>
            <person name="Malmstrom R."/>
            <person name="Stieglmeier M."/>
            <person name="Klingl A."/>
            <person name="Woyke T."/>
            <person name="Ryan C.M."/>
            <person name="Banfield J.F."/>
        </authorList>
    </citation>
    <scope>NUCLEOTIDE SEQUENCE [LARGE SCALE GENOMIC DNA]</scope>
    <source>
        <strain evidence="1">CG22_combo_CG10-13_8_21_14_all_38_20</strain>
    </source>
</reference>
<evidence type="ECO:0000313" key="2">
    <source>
        <dbReference type="Proteomes" id="UP000231246"/>
    </source>
</evidence>
<organism evidence="1 2">
    <name type="scientific">Candidatus Roizmanbacteria bacterium CG22_combo_CG10-13_8_21_14_all_38_20</name>
    <dbReference type="NCBI Taxonomy" id="1974862"/>
    <lineage>
        <taxon>Bacteria</taxon>
        <taxon>Candidatus Roizmaniibacteriota</taxon>
    </lineage>
</organism>
<accession>A0A2H0BW61</accession>
<evidence type="ECO:0000313" key="1">
    <source>
        <dbReference type="EMBL" id="PIP61871.1"/>
    </source>
</evidence>
<proteinExistence type="predicted"/>
<dbReference type="EMBL" id="PCTA01000010">
    <property type="protein sequence ID" value="PIP61871.1"/>
    <property type="molecule type" value="Genomic_DNA"/>
</dbReference>
<comment type="caution">
    <text evidence="1">The sequence shown here is derived from an EMBL/GenBank/DDBJ whole genome shotgun (WGS) entry which is preliminary data.</text>
</comment>
<gene>
    <name evidence="1" type="ORF">COW99_01455</name>
</gene>
<protein>
    <submittedName>
        <fullName evidence="1">Uncharacterized protein</fullName>
    </submittedName>
</protein>
<name>A0A2H0BW61_9BACT</name>
<dbReference type="Proteomes" id="UP000231246">
    <property type="component" value="Unassembled WGS sequence"/>
</dbReference>